<dbReference type="EMBL" id="JBHUME010000007">
    <property type="protein sequence ID" value="MFD2613147.1"/>
    <property type="molecule type" value="Genomic_DNA"/>
</dbReference>
<proteinExistence type="predicted"/>
<reference evidence="2" key="1">
    <citation type="journal article" date="2019" name="Int. J. Syst. Evol. Microbiol.">
        <title>The Global Catalogue of Microorganisms (GCM) 10K type strain sequencing project: providing services to taxonomists for standard genome sequencing and annotation.</title>
        <authorList>
            <consortium name="The Broad Institute Genomics Platform"/>
            <consortium name="The Broad Institute Genome Sequencing Center for Infectious Disease"/>
            <person name="Wu L."/>
            <person name="Ma J."/>
        </authorList>
    </citation>
    <scope>NUCLEOTIDE SEQUENCE [LARGE SCALE GENOMIC DNA]</scope>
    <source>
        <strain evidence="2">KCTC 3950</strain>
    </source>
</reference>
<dbReference type="Pfam" id="PF10970">
    <property type="entry name" value="GerPE"/>
    <property type="match status" value="1"/>
</dbReference>
<sequence length="135" mass="14878">MVRTSEVTGIDVDSIAISSTLFIGDMLEFKPKSNVLAVQRQVAEFWGEEGDLEAFPIFRRPIPQPVIYEPLELTIHHSVPVIKVGFVKVFGISTSALVQVGSTAHINLENRTKHIRQLVTSAPPAQTSVEIKDLS</sequence>
<dbReference type="InterPro" id="IPR024496">
    <property type="entry name" value="Spore_germ_GerPE"/>
</dbReference>
<dbReference type="RefSeq" id="WP_377603107.1">
    <property type="nucleotide sequence ID" value="NZ_JBHUME010000007.1"/>
</dbReference>
<comment type="caution">
    <text evidence="1">The sequence shown here is derived from an EMBL/GenBank/DDBJ whole genome shotgun (WGS) entry which is preliminary data.</text>
</comment>
<dbReference type="Proteomes" id="UP001597541">
    <property type="component" value="Unassembled WGS sequence"/>
</dbReference>
<name>A0ABW5PFK0_9BACL</name>
<evidence type="ECO:0000313" key="2">
    <source>
        <dbReference type="Proteomes" id="UP001597541"/>
    </source>
</evidence>
<gene>
    <name evidence="1" type="ORF">ACFSUF_12000</name>
</gene>
<accession>A0ABW5PFK0</accession>
<keyword evidence="2" id="KW-1185">Reference proteome</keyword>
<protein>
    <submittedName>
        <fullName evidence="1">Spore germination protein GerPE</fullName>
    </submittedName>
</protein>
<organism evidence="1 2">
    <name type="scientific">Paenibacillus gansuensis</name>
    <dbReference type="NCBI Taxonomy" id="306542"/>
    <lineage>
        <taxon>Bacteria</taxon>
        <taxon>Bacillati</taxon>
        <taxon>Bacillota</taxon>
        <taxon>Bacilli</taxon>
        <taxon>Bacillales</taxon>
        <taxon>Paenibacillaceae</taxon>
        <taxon>Paenibacillus</taxon>
    </lineage>
</organism>
<evidence type="ECO:0000313" key="1">
    <source>
        <dbReference type="EMBL" id="MFD2613147.1"/>
    </source>
</evidence>